<feature type="compositionally biased region" description="Polar residues" evidence="1">
    <location>
        <begin position="168"/>
        <end position="177"/>
    </location>
</feature>
<feature type="compositionally biased region" description="Gly residues" evidence="1">
    <location>
        <begin position="178"/>
        <end position="188"/>
    </location>
</feature>
<name>A0A392MVC2_9FABA</name>
<feature type="compositionally biased region" description="Basic and acidic residues" evidence="1">
    <location>
        <begin position="110"/>
        <end position="121"/>
    </location>
</feature>
<feature type="region of interest" description="Disordered" evidence="1">
    <location>
        <begin position="92"/>
        <end position="134"/>
    </location>
</feature>
<feature type="region of interest" description="Disordered" evidence="1">
    <location>
        <begin position="168"/>
        <end position="188"/>
    </location>
</feature>
<comment type="caution">
    <text evidence="2">The sequence shown here is derived from an EMBL/GenBank/DDBJ whole genome shotgun (WGS) entry which is preliminary data.</text>
</comment>
<evidence type="ECO:0000313" key="2">
    <source>
        <dbReference type="EMBL" id="MCH90638.1"/>
    </source>
</evidence>
<dbReference type="EMBL" id="LXQA010018754">
    <property type="protein sequence ID" value="MCH90638.1"/>
    <property type="molecule type" value="Genomic_DNA"/>
</dbReference>
<keyword evidence="3" id="KW-1185">Reference proteome</keyword>
<dbReference type="AlphaFoldDB" id="A0A392MVC2"/>
<accession>A0A392MVC2</accession>
<dbReference type="Proteomes" id="UP000265520">
    <property type="component" value="Unassembled WGS sequence"/>
</dbReference>
<reference evidence="2 3" key="1">
    <citation type="journal article" date="2018" name="Front. Plant Sci.">
        <title>Red Clover (Trifolium pratense) and Zigzag Clover (T. medium) - A Picture of Genomic Similarities and Differences.</title>
        <authorList>
            <person name="Dluhosova J."/>
            <person name="Istvanek J."/>
            <person name="Nedelnik J."/>
            <person name="Repkova J."/>
        </authorList>
    </citation>
    <scope>NUCLEOTIDE SEQUENCE [LARGE SCALE GENOMIC DNA]</scope>
    <source>
        <strain evidence="3">cv. 10/8</strain>
        <tissue evidence="2">Leaf</tissue>
    </source>
</reference>
<evidence type="ECO:0000256" key="1">
    <source>
        <dbReference type="SAM" id="MobiDB-lite"/>
    </source>
</evidence>
<evidence type="ECO:0000313" key="3">
    <source>
        <dbReference type="Proteomes" id="UP000265520"/>
    </source>
</evidence>
<gene>
    <name evidence="2" type="ORF">A2U01_0011559</name>
</gene>
<sequence>MVRDSRIRENPLTLNINHPTPLPHQYVLESVTAAAKHLETNPTIANTAPKKHLSIRPPLERRSCRTNEIQAPNHDNQNHTNTNTANLVGTTTQHHLRQHPTTSTTPPLPKTEHTTTTDSHHAPPPPPPRLPGETTLATTTITENREHLNRAKPKRQNTKTPTIAVPASSITPKRNTSSGGGPATVGEGGAGDQIGIWQGDTEQRSSSHHPLISLHCDGQNLDFRVGCRRRPI</sequence>
<organism evidence="2 3">
    <name type="scientific">Trifolium medium</name>
    <dbReference type="NCBI Taxonomy" id="97028"/>
    <lineage>
        <taxon>Eukaryota</taxon>
        <taxon>Viridiplantae</taxon>
        <taxon>Streptophyta</taxon>
        <taxon>Embryophyta</taxon>
        <taxon>Tracheophyta</taxon>
        <taxon>Spermatophyta</taxon>
        <taxon>Magnoliopsida</taxon>
        <taxon>eudicotyledons</taxon>
        <taxon>Gunneridae</taxon>
        <taxon>Pentapetalae</taxon>
        <taxon>rosids</taxon>
        <taxon>fabids</taxon>
        <taxon>Fabales</taxon>
        <taxon>Fabaceae</taxon>
        <taxon>Papilionoideae</taxon>
        <taxon>50 kb inversion clade</taxon>
        <taxon>NPAAA clade</taxon>
        <taxon>Hologalegina</taxon>
        <taxon>IRL clade</taxon>
        <taxon>Trifolieae</taxon>
        <taxon>Trifolium</taxon>
    </lineage>
</organism>
<protein>
    <submittedName>
        <fullName evidence="2">Uncharacterized protein</fullName>
    </submittedName>
</protein>
<proteinExistence type="predicted"/>